<evidence type="ECO:0000313" key="5">
    <source>
        <dbReference type="Proteomes" id="UP000830925"/>
    </source>
</evidence>
<organism evidence="4 5">
    <name type="scientific">Alcaligenes faecalis</name>
    <dbReference type="NCBI Taxonomy" id="511"/>
    <lineage>
        <taxon>Bacteria</taxon>
        <taxon>Pseudomonadati</taxon>
        <taxon>Pseudomonadota</taxon>
        <taxon>Betaproteobacteria</taxon>
        <taxon>Burkholderiales</taxon>
        <taxon>Alcaligenaceae</taxon>
        <taxon>Alcaligenes</taxon>
    </lineage>
</organism>
<feature type="transmembrane region" description="Helical" evidence="2">
    <location>
        <begin position="243"/>
        <end position="264"/>
    </location>
</feature>
<dbReference type="Pfam" id="PF02397">
    <property type="entry name" value="Bac_transf"/>
    <property type="match status" value="1"/>
</dbReference>
<feature type="transmembrane region" description="Helical" evidence="2">
    <location>
        <begin position="21"/>
        <end position="40"/>
    </location>
</feature>
<feature type="transmembrane region" description="Helical" evidence="2">
    <location>
        <begin position="82"/>
        <end position="104"/>
    </location>
</feature>
<keyword evidence="4" id="KW-0808">Transferase</keyword>
<evidence type="ECO:0000256" key="2">
    <source>
        <dbReference type="SAM" id="Phobius"/>
    </source>
</evidence>
<protein>
    <submittedName>
        <fullName evidence="4">Sugar transferase</fullName>
    </submittedName>
</protein>
<keyword evidence="2" id="KW-1133">Transmembrane helix</keyword>
<evidence type="ECO:0000256" key="1">
    <source>
        <dbReference type="ARBA" id="ARBA00006464"/>
    </source>
</evidence>
<keyword evidence="2" id="KW-0812">Transmembrane</keyword>
<proteinExistence type="inferred from homology"/>
<comment type="similarity">
    <text evidence="1">Belongs to the bacterial sugar transferase family.</text>
</comment>
<sequence length="423" mass="48115">MTNIPARRFKKLYEQILLSRILFFITGWLLTVFLPAVIYWDIDAFLRPSTGQYVGLLASTMAFWATNFSLKYWLMPFPGGRSVGLVLTQVFTIYLAVFFITLFLRVEASRALLLMSAVLAMLFFLFELRVAQIYYRSKLAVLPKGFALNLLGLTEVDARPLSALVLGGIRYDGVVADFGVLSAEEERFLTSCALQGVPVYNAKQIYESITGRVKIDRMSENSIGALLPSPVFERVKQCIDMTLVLLAAPFCILIGLVTAVLIRLESPGPVIYSQLRIGKGNRPFRIYKFRSMRFDIDAPPQFAGENDPRITRVGRIIRKLRIDELPQFANVLKGDMSLIGPRPEQPIFVEEFDRKIPFYSYRHVVKPGITGWAQVRHGYAADADTTQIKIEYDFFYIKHCSFRLDFYIVLLTLRTMLTGFGAR</sequence>
<dbReference type="Proteomes" id="UP000830925">
    <property type="component" value="Chromosome"/>
</dbReference>
<dbReference type="AlphaFoldDB" id="A0AAE9KP23"/>
<feature type="domain" description="Bacterial sugar transferase" evidence="3">
    <location>
        <begin position="236"/>
        <end position="417"/>
    </location>
</feature>
<gene>
    <name evidence="4" type="ORF">MXF72_02075</name>
</gene>
<dbReference type="PANTHER" id="PTHR30576:SF0">
    <property type="entry name" value="UNDECAPRENYL-PHOSPHATE N-ACETYLGALACTOSAMINYL 1-PHOSPHATE TRANSFERASE-RELATED"/>
    <property type="match status" value="1"/>
</dbReference>
<dbReference type="InterPro" id="IPR003362">
    <property type="entry name" value="Bact_transf"/>
</dbReference>
<feature type="transmembrane region" description="Helical" evidence="2">
    <location>
        <begin position="110"/>
        <end position="128"/>
    </location>
</feature>
<accession>A0AAE9KP23</accession>
<feature type="transmembrane region" description="Helical" evidence="2">
    <location>
        <begin position="52"/>
        <end position="70"/>
    </location>
</feature>
<dbReference type="GO" id="GO:0016780">
    <property type="term" value="F:phosphotransferase activity, for other substituted phosphate groups"/>
    <property type="evidence" value="ECO:0007669"/>
    <property type="project" value="TreeGrafter"/>
</dbReference>
<dbReference type="PANTHER" id="PTHR30576">
    <property type="entry name" value="COLANIC BIOSYNTHESIS UDP-GLUCOSE LIPID CARRIER TRANSFERASE"/>
    <property type="match status" value="1"/>
</dbReference>
<evidence type="ECO:0000313" key="4">
    <source>
        <dbReference type="EMBL" id="UPL21889.1"/>
    </source>
</evidence>
<reference evidence="4" key="1">
    <citation type="submission" date="2022-04" db="EMBL/GenBank/DDBJ databases">
        <title>Genomic mining of Alcaligenes faecalis D334 producing ectoin and derivatives.</title>
        <authorList>
            <person name="Doan V.T."/>
            <person name="Quach N.T."/>
            <person name="Vu T.-H.-N."/>
            <person name="Phi Q.-T."/>
        </authorList>
    </citation>
    <scope>NUCLEOTIDE SEQUENCE</scope>
    <source>
        <strain evidence="4">D334</strain>
    </source>
</reference>
<dbReference type="EMBL" id="CP095873">
    <property type="protein sequence ID" value="UPL21889.1"/>
    <property type="molecule type" value="Genomic_DNA"/>
</dbReference>
<keyword evidence="2" id="KW-0472">Membrane</keyword>
<evidence type="ECO:0000259" key="3">
    <source>
        <dbReference type="Pfam" id="PF02397"/>
    </source>
</evidence>
<dbReference type="RefSeq" id="WP_247966370.1">
    <property type="nucleotide sequence ID" value="NZ_CP095873.1"/>
</dbReference>
<name>A0AAE9KP23_ALCFA</name>